<evidence type="ECO:0000256" key="1">
    <source>
        <dbReference type="SAM" id="MobiDB-lite"/>
    </source>
</evidence>
<dbReference type="STRING" id="6832.A0A553PCZ9"/>
<dbReference type="EMBL" id="VCGU01000005">
    <property type="protein sequence ID" value="TRY75566.1"/>
    <property type="molecule type" value="Genomic_DNA"/>
</dbReference>
<evidence type="ECO:0008006" key="4">
    <source>
        <dbReference type="Google" id="ProtNLM"/>
    </source>
</evidence>
<sequence>MAPEQVMTREQVKHERITLMQLCLWTQIEEESILFLTKRRLLANTSQCTACDRKREIRAHTRSVDRYHWKCSLCRSCRSLRNGSFFCNSRLDLHHLVMFTYCWARNMPDKDVLWECGLLSEGAFSERGRAYIMMFVRLTNVMPVSLQKYLLENQEQIGGIHIKENDEIVPEEADITESVIAQSKYGKCIFRGIERRTGACFMIELPDRTPETSVKTIVDHIHPGSHIYSNYCQRYAHINEIDGGVYSHNVLESKRHFIDPMDKRIHKGTLERTEVVKNRNSKNPVGKLDQRSPLNLAEYLWRGVHSQYAQLDLFCVMLACIGDHCWGSGLKARFLAVERFGGGVAGRLNNSFTDSVGSKLFKTWLTKVRSASFSPNNTFTACKISRFSWSSLASRTTFTLESCPSGSGFSGPKEPPARASTNWPDLSNPDWARNNFGVKADFRAERVIRRASD</sequence>
<dbReference type="AlphaFoldDB" id="A0A553PCZ9"/>
<keyword evidence="3" id="KW-1185">Reference proteome</keyword>
<feature type="region of interest" description="Disordered" evidence="1">
    <location>
        <begin position="403"/>
        <end position="430"/>
    </location>
</feature>
<protein>
    <recommendedName>
        <fullName evidence="4">ISXO2-like transposase domain-containing protein</fullName>
    </recommendedName>
</protein>
<dbReference type="Proteomes" id="UP000318571">
    <property type="component" value="Chromosome 2"/>
</dbReference>
<gene>
    <name evidence="2" type="ORF">TCAL_04522</name>
</gene>
<name>A0A553PCZ9_TIGCA</name>
<dbReference type="InterPro" id="IPR053164">
    <property type="entry name" value="IS1016-like_transposase"/>
</dbReference>
<reference evidence="2 3" key="1">
    <citation type="journal article" date="2018" name="Nat. Ecol. Evol.">
        <title>Genomic signatures of mitonuclear coevolution across populations of Tigriopus californicus.</title>
        <authorList>
            <person name="Barreto F.S."/>
            <person name="Watson E.T."/>
            <person name="Lima T.G."/>
            <person name="Willett C.S."/>
            <person name="Edmands S."/>
            <person name="Li W."/>
            <person name="Burton R.S."/>
        </authorList>
    </citation>
    <scope>NUCLEOTIDE SEQUENCE [LARGE SCALE GENOMIC DNA]</scope>
    <source>
        <strain evidence="2 3">San Diego</strain>
    </source>
</reference>
<organism evidence="2 3">
    <name type="scientific">Tigriopus californicus</name>
    <name type="common">Marine copepod</name>
    <dbReference type="NCBI Taxonomy" id="6832"/>
    <lineage>
        <taxon>Eukaryota</taxon>
        <taxon>Metazoa</taxon>
        <taxon>Ecdysozoa</taxon>
        <taxon>Arthropoda</taxon>
        <taxon>Crustacea</taxon>
        <taxon>Multicrustacea</taxon>
        <taxon>Hexanauplia</taxon>
        <taxon>Copepoda</taxon>
        <taxon>Harpacticoida</taxon>
        <taxon>Harpacticidae</taxon>
        <taxon>Tigriopus</taxon>
    </lineage>
</organism>
<accession>A0A553PCZ9</accession>
<proteinExistence type="predicted"/>
<dbReference type="PANTHER" id="PTHR47163:SF2">
    <property type="entry name" value="SI:DKEY-17M8.2"/>
    <property type="match status" value="1"/>
</dbReference>
<evidence type="ECO:0000313" key="3">
    <source>
        <dbReference type="Proteomes" id="UP000318571"/>
    </source>
</evidence>
<dbReference type="PANTHER" id="PTHR47163">
    <property type="entry name" value="DDE_TNP_IS1595 DOMAIN-CONTAINING PROTEIN"/>
    <property type="match status" value="1"/>
</dbReference>
<comment type="caution">
    <text evidence="2">The sequence shown here is derived from an EMBL/GenBank/DDBJ whole genome shotgun (WGS) entry which is preliminary data.</text>
</comment>
<evidence type="ECO:0000313" key="2">
    <source>
        <dbReference type="EMBL" id="TRY75566.1"/>
    </source>
</evidence>